<name>A0A8S5SW48_9CAUD</name>
<organism evidence="2">
    <name type="scientific">Siphoviridae sp. ctqPo10</name>
    <dbReference type="NCBI Taxonomy" id="2827948"/>
    <lineage>
        <taxon>Viruses</taxon>
        <taxon>Duplodnaviria</taxon>
        <taxon>Heunggongvirae</taxon>
        <taxon>Uroviricota</taxon>
        <taxon>Caudoviricetes</taxon>
    </lineage>
</organism>
<proteinExistence type="predicted"/>
<accession>A0A8S5SW48</accession>
<dbReference type="EMBL" id="BK032682">
    <property type="protein sequence ID" value="DAF54919.1"/>
    <property type="molecule type" value="Genomic_DNA"/>
</dbReference>
<sequence length="76" mass="8855">MVVSGLSHVRTVMFCLYRYPHDFMLEITYKGGYSVILDTMYKIGIQIISGVIAGCVLDFLRYYRCKNDRHNPNSDR</sequence>
<protein>
    <submittedName>
        <fullName evidence="2">Uncharacterized protein</fullName>
    </submittedName>
</protein>
<keyword evidence="1" id="KW-1133">Transmembrane helix</keyword>
<evidence type="ECO:0000256" key="1">
    <source>
        <dbReference type="SAM" id="Phobius"/>
    </source>
</evidence>
<reference evidence="2" key="1">
    <citation type="journal article" date="2021" name="Proc. Natl. Acad. Sci. U.S.A.">
        <title>A Catalog of Tens of Thousands of Viruses from Human Metagenomes Reveals Hidden Associations with Chronic Diseases.</title>
        <authorList>
            <person name="Tisza M.J."/>
            <person name="Buck C.B."/>
        </authorList>
    </citation>
    <scope>NUCLEOTIDE SEQUENCE</scope>
    <source>
        <strain evidence="2">CtqPo10</strain>
    </source>
</reference>
<keyword evidence="1" id="KW-0472">Membrane</keyword>
<keyword evidence="1" id="KW-0812">Transmembrane</keyword>
<evidence type="ECO:0000313" key="2">
    <source>
        <dbReference type="EMBL" id="DAF54919.1"/>
    </source>
</evidence>
<feature type="transmembrane region" description="Helical" evidence="1">
    <location>
        <begin position="43"/>
        <end position="63"/>
    </location>
</feature>